<feature type="repeat" description="WD" evidence="8">
    <location>
        <begin position="327"/>
        <end position="368"/>
    </location>
</feature>
<keyword evidence="3" id="KW-0698">rRNA processing</keyword>
<evidence type="ECO:0000313" key="11">
    <source>
        <dbReference type="EMBL" id="KDQ14448.1"/>
    </source>
</evidence>
<evidence type="ECO:0000256" key="7">
    <source>
        <dbReference type="ARBA" id="ARBA00023242"/>
    </source>
</evidence>
<accession>A0A067MF96</accession>
<dbReference type="SUPFAM" id="SSF50978">
    <property type="entry name" value="WD40 repeat-like"/>
    <property type="match status" value="1"/>
</dbReference>
<keyword evidence="12" id="KW-1185">Reference proteome</keyword>
<dbReference type="Pfam" id="PF23769">
    <property type="entry name" value="Beta-prop_WDR75_2nd"/>
    <property type="match status" value="1"/>
</dbReference>
<dbReference type="SUPFAM" id="SSF75011">
    <property type="entry name" value="3-carboxy-cis,cis-mucoante lactonizing enzyme"/>
    <property type="match status" value="1"/>
</dbReference>
<dbReference type="Pfam" id="PF23869">
    <property type="entry name" value="Beta-prop_WDR75_1st"/>
    <property type="match status" value="1"/>
</dbReference>
<keyword evidence="6" id="KW-0804">Transcription</keyword>
<dbReference type="Proteomes" id="UP000027195">
    <property type="component" value="Unassembled WGS sequence"/>
</dbReference>
<sequence>MATVKSAPAQLTPELPAPAPRKPGKRRNRKGAAGAARDDKEAKLAPESSQISMHEKSGRPSDAKSWSWVALTEPDVSRHPAVFTRDSKYFFVAASTSVKIYSAVTGKIVSTLSLSAATSTADPSKKGGHTDLITSIVLNPHNPFQLFTASLDGCIKVWDYVDGVLLRTIDVGKPLSYMCAGAKVKDAVFVAAKLPDKKSKSGTMHTDQAEILRIELSPKSFTPYQKAKSSRVGKTRGTAGLAISPSGTYLVCTAGVKAYVALISNLGQGFTKFAGPEPITCLAFHPSEDYFATGDEKGVIRLWYCLDPQQLTWDKAGVEKKAPSTTLHWHAHAVSSLAFTPNGAYLLSGGEEAVLVVWQLQSGHKEFIPRVGAPISSISICAGGDERQQEYLLGLADGTLTFISAGTLKISRSISRVKIDPTLSSTVPITDSYLPLAVHPFNSHLVLPSSHPSSLQIFSPQTSTLVSELEVSPSNRVSRRDEKPIEPARIVHTALCPGRSTPNGRNGEWMATVDVREGSYEFSAEIVLKIWRWEKSRNWSYVLNTRIDRPHGRSKVTSVSFNPASKDAASCLLVTTGEDGSIKMWRIKSISNKKGQEEVFWAPRSTFSYRSQVPTQATWSPDGSLLAVAQGASVTLWDPQSNAMRHVLTCSEVPSVTQVAFVGKAGRYVVVNGEAGIAMWDLVSSAVLWHRPAWGVHPHIVAHPQSESFALVQPQQISKSGHSTRTTISVFGPHSSHTIATQSLPFGIRQSAWFPSATSPSGYSFVGITHQWAVMLIGDDVQRPDEVGPSGVRDDSAEPKRRTLLQDIFGQSAFAELENRSPALPPPIDVREAATGSMFNLQVFDGPAHLLPPLATLFSPLMDGVLKKPDKPDAHVHTDQMDVVGEEEDVVMEGVVVGTPGVERVVDQAEMDSFTELFSQMLGGSEDTASSSAQHANGKGTHKPAPLSNGHPPTHAPVNGTPKTPKLKSSMVAENPSTPDTPSIHMSTVGRKRKKSSG</sequence>
<keyword evidence="2" id="KW-0690">Ribosome biogenesis</keyword>
<dbReference type="PANTHER" id="PTHR44215:SF1">
    <property type="entry name" value="WD REPEAT-CONTAINING PROTEIN 75"/>
    <property type="match status" value="1"/>
</dbReference>
<feature type="compositionally biased region" description="Polar residues" evidence="9">
    <location>
        <begin position="975"/>
        <end position="986"/>
    </location>
</feature>
<comment type="subcellular location">
    <subcellularLocation>
        <location evidence="1">Nucleus</location>
        <location evidence="1">Nucleolus</location>
    </subcellularLocation>
</comment>
<dbReference type="EMBL" id="KL198037">
    <property type="protein sequence ID" value="KDQ14448.1"/>
    <property type="molecule type" value="Genomic_DNA"/>
</dbReference>
<dbReference type="InParanoid" id="A0A067MF96"/>
<protein>
    <recommendedName>
        <fullName evidence="10">WD repeat-containing protein 75 second beta-propeller domain-containing protein</fullName>
    </recommendedName>
</protein>
<dbReference type="GO" id="GO:0045943">
    <property type="term" value="P:positive regulation of transcription by RNA polymerase I"/>
    <property type="evidence" value="ECO:0007669"/>
    <property type="project" value="InterPro"/>
</dbReference>
<gene>
    <name evidence="11" type="ORF">BOTBODRAFT_32576</name>
</gene>
<evidence type="ECO:0000256" key="2">
    <source>
        <dbReference type="ARBA" id="ARBA00022517"/>
    </source>
</evidence>
<dbReference type="STRING" id="930990.A0A067MF96"/>
<evidence type="ECO:0000256" key="9">
    <source>
        <dbReference type="SAM" id="MobiDB-lite"/>
    </source>
</evidence>
<dbReference type="PROSITE" id="PS50082">
    <property type="entry name" value="WD_REPEATS_2"/>
    <property type="match status" value="3"/>
</dbReference>
<feature type="domain" description="WD repeat-containing protein 75 second beta-propeller" evidence="10">
    <location>
        <begin position="444"/>
        <end position="740"/>
    </location>
</feature>
<evidence type="ECO:0000259" key="10">
    <source>
        <dbReference type="Pfam" id="PF23769"/>
    </source>
</evidence>
<dbReference type="GO" id="GO:0032040">
    <property type="term" value="C:small-subunit processome"/>
    <property type="evidence" value="ECO:0007669"/>
    <property type="project" value="InterPro"/>
</dbReference>
<feature type="repeat" description="WD" evidence="8">
    <location>
        <begin position="279"/>
        <end position="303"/>
    </location>
</feature>
<dbReference type="InterPro" id="IPR057644">
    <property type="entry name" value="Beta-prop_WDR75_2nd"/>
</dbReference>
<evidence type="ECO:0000256" key="4">
    <source>
        <dbReference type="ARBA" id="ARBA00022574"/>
    </source>
</evidence>
<dbReference type="InterPro" id="IPR053826">
    <property type="entry name" value="WDR75"/>
</dbReference>
<keyword evidence="5" id="KW-0677">Repeat</keyword>
<reference evidence="12" key="1">
    <citation type="journal article" date="2014" name="Proc. Natl. Acad. Sci. U.S.A.">
        <title>Extensive sampling of basidiomycete genomes demonstrates inadequacy of the white-rot/brown-rot paradigm for wood decay fungi.</title>
        <authorList>
            <person name="Riley R."/>
            <person name="Salamov A.A."/>
            <person name="Brown D.W."/>
            <person name="Nagy L.G."/>
            <person name="Floudas D."/>
            <person name="Held B.W."/>
            <person name="Levasseur A."/>
            <person name="Lombard V."/>
            <person name="Morin E."/>
            <person name="Otillar R."/>
            <person name="Lindquist E.A."/>
            <person name="Sun H."/>
            <person name="LaButti K.M."/>
            <person name="Schmutz J."/>
            <person name="Jabbour D."/>
            <person name="Luo H."/>
            <person name="Baker S.E."/>
            <person name="Pisabarro A.G."/>
            <person name="Walton J.D."/>
            <person name="Blanchette R.A."/>
            <person name="Henrissat B."/>
            <person name="Martin F."/>
            <person name="Cullen D."/>
            <person name="Hibbett D.S."/>
            <person name="Grigoriev I.V."/>
        </authorList>
    </citation>
    <scope>NUCLEOTIDE SEQUENCE [LARGE SCALE GENOMIC DNA]</scope>
    <source>
        <strain evidence="12">FD-172 SS1</strain>
    </source>
</reference>
<feature type="compositionally biased region" description="Basic and acidic residues" evidence="9">
    <location>
        <begin position="53"/>
        <end position="62"/>
    </location>
</feature>
<dbReference type="Gene3D" id="2.130.10.10">
    <property type="entry name" value="YVTN repeat-like/Quinoprotein amine dehydrogenase"/>
    <property type="match status" value="3"/>
</dbReference>
<organism evidence="11 12">
    <name type="scientific">Botryobasidium botryosum (strain FD-172 SS1)</name>
    <dbReference type="NCBI Taxonomy" id="930990"/>
    <lineage>
        <taxon>Eukaryota</taxon>
        <taxon>Fungi</taxon>
        <taxon>Dikarya</taxon>
        <taxon>Basidiomycota</taxon>
        <taxon>Agaricomycotina</taxon>
        <taxon>Agaricomycetes</taxon>
        <taxon>Cantharellales</taxon>
        <taxon>Botryobasidiaceae</taxon>
        <taxon>Botryobasidium</taxon>
    </lineage>
</organism>
<dbReference type="GO" id="GO:0003723">
    <property type="term" value="F:RNA binding"/>
    <property type="evidence" value="ECO:0007669"/>
    <property type="project" value="InterPro"/>
</dbReference>
<dbReference type="InterPro" id="IPR015943">
    <property type="entry name" value="WD40/YVTN_repeat-like_dom_sf"/>
</dbReference>
<evidence type="ECO:0000256" key="3">
    <source>
        <dbReference type="ARBA" id="ARBA00022552"/>
    </source>
</evidence>
<evidence type="ECO:0000256" key="8">
    <source>
        <dbReference type="PROSITE-ProRule" id="PRU00221"/>
    </source>
</evidence>
<dbReference type="PROSITE" id="PS50294">
    <property type="entry name" value="WD_REPEATS_REGION"/>
    <property type="match status" value="2"/>
</dbReference>
<evidence type="ECO:0000256" key="6">
    <source>
        <dbReference type="ARBA" id="ARBA00023163"/>
    </source>
</evidence>
<keyword evidence="4 8" id="KW-0853">WD repeat</keyword>
<dbReference type="AlphaFoldDB" id="A0A067MF96"/>
<name>A0A067MF96_BOTB1</name>
<dbReference type="HOGENOM" id="CLU_005417_1_0_1"/>
<dbReference type="InterPro" id="IPR036322">
    <property type="entry name" value="WD40_repeat_dom_sf"/>
</dbReference>
<dbReference type="InterPro" id="IPR001680">
    <property type="entry name" value="WD40_rpt"/>
</dbReference>
<dbReference type="GO" id="GO:2000234">
    <property type="term" value="P:positive regulation of rRNA processing"/>
    <property type="evidence" value="ECO:0007669"/>
    <property type="project" value="TreeGrafter"/>
</dbReference>
<feature type="region of interest" description="Disordered" evidence="9">
    <location>
        <begin position="923"/>
        <end position="998"/>
    </location>
</feature>
<dbReference type="PANTHER" id="PTHR44215">
    <property type="entry name" value="WD REPEAT-CONTAINING PROTEIN 75"/>
    <property type="match status" value="1"/>
</dbReference>
<proteinExistence type="predicted"/>
<feature type="region of interest" description="Disordered" evidence="9">
    <location>
        <begin position="1"/>
        <end position="62"/>
    </location>
</feature>
<dbReference type="OrthoDB" id="4096at2759"/>
<dbReference type="SMART" id="SM00320">
    <property type="entry name" value="WD40"/>
    <property type="match status" value="6"/>
</dbReference>
<evidence type="ECO:0000313" key="12">
    <source>
        <dbReference type="Proteomes" id="UP000027195"/>
    </source>
</evidence>
<evidence type="ECO:0000256" key="1">
    <source>
        <dbReference type="ARBA" id="ARBA00004604"/>
    </source>
</evidence>
<dbReference type="FunCoup" id="A0A067MF96">
    <property type="interactions" value="585"/>
</dbReference>
<feature type="repeat" description="WD" evidence="8">
    <location>
        <begin position="126"/>
        <end position="168"/>
    </location>
</feature>
<dbReference type="GO" id="GO:0006364">
    <property type="term" value="P:rRNA processing"/>
    <property type="evidence" value="ECO:0007669"/>
    <property type="project" value="UniProtKB-KW"/>
</dbReference>
<keyword evidence="7" id="KW-0539">Nucleus</keyword>
<evidence type="ECO:0000256" key="5">
    <source>
        <dbReference type="ARBA" id="ARBA00022737"/>
    </source>
</evidence>